<feature type="region of interest" description="Disordered" evidence="1">
    <location>
        <begin position="464"/>
        <end position="531"/>
    </location>
</feature>
<dbReference type="PANTHER" id="PTHR34203">
    <property type="entry name" value="METHYLTRANSFERASE, FKBM FAMILY PROTEIN"/>
    <property type="match status" value="1"/>
</dbReference>
<dbReference type="PANTHER" id="PTHR34203:SF15">
    <property type="entry name" value="SLL1173 PROTEIN"/>
    <property type="match status" value="1"/>
</dbReference>
<feature type="region of interest" description="Disordered" evidence="1">
    <location>
        <begin position="67"/>
        <end position="89"/>
    </location>
</feature>
<evidence type="ECO:0000256" key="1">
    <source>
        <dbReference type="SAM" id="MobiDB-lite"/>
    </source>
</evidence>
<dbReference type="AlphaFoldDB" id="A0A835T9A9"/>
<dbReference type="InterPro" id="IPR006342">
    <property type="entry name" value="FkbM_mtfrase"/>
</dbReference>
<evidence type="ECO:0000313" key="4">
    <source>
        <dbReference type="Proteomes" id="UP000613740"/>
    </source>
</evidence>
<feature type="region of interest" description="Disordered" evidence="1">
    <location>
        <begin position="229"/>
        <end position="284"/>
    </location>
</feature>
<dbReference type="SUPFAM" id="SSF53335">
    <property type="entry name" value="S-adenosyl-L-methionine-dependent methyltransferases"/>
    <property type="match status" value="1"/>
</dbReference>
<comment type="caution">
    <text evidence="3">The sequence shown here is derived from an EMBL/GenBank/DDBJ whole genome shotgun (WGS) entry which is preliminary data.</text>
</comment>
<feature type="compositionally biased region" description="Polar residues" evidence="1">
    <location>
        <begin position="519"/>
        <end position="531"/>
    </location>
</feature>
<reference evidence="3" key="1">
    <citation type="journal article" date="2020" name="bioRxiv">
        <title>Comparative genomics of Chlamydomonas.</title>
        <authorList>
            <person name="Craig R.J."/>
            <person name="Hasan A.R."/>
            <person name="Ness R.W."/>
            <person name="Keightley P.D."/>
        </authorList>
    </citation>
    <scope>NUCLEOTIDE SEQUENCE</scope>
    <source>
        <strain evidence="3">CCAP 11/173</strain>
    </source>
</reference>
<sequence length="531" mass="55598">MGSGKATIIDIGCNRGYFSVALLDLLVPGFGDQTRAFYASHLASKLYTSEADACGVCSDCKQQHSSSPGSSLGLHPDPLQPGANADGTSALNGAREAAADAVSAVGVHCFEPSWWHQRALRAARDKVYGSPDAPRTATVGAGTVAAGVAVSAGKQQQQQQQQQQHAAAAAAAAGAVVRFHVLPYAVSNFSGVAQFPANCTTELCNLDAEEYRREAALAALRWQAEQEWRAHSGGAGGGGQQQWAAQRWQRAQGIRQGQGQQRQQEHDQPWGAMGDEPLADGGTHDGLQWARAEAATGAGATFAAGARTGAAASGATASAGAPAAPPAPVTDSLFDVDVTTVDDYVRRNGIERVDVLKIDTEGFDPAVLAGAYETLRQRRVEVLVFEYHDLWRRSGSTRLPTCLGYLSRLGFACYFDGPALHRLTEGCWDPRLEIREWSNVVCALRGRPLERRLADMSALRQRQRQQRLATVSGHQAAAAGATGGVGKTTSGTRTDTGMEAGGAAGGVRGSGAQGGLGGHSSTQVGNGAQER</sequence>
<feature type="compositionally biased region" description="Low complexity" evidence="1">
    <location>
        <begin position="487"/>
        <end position="498"/>
    </location>
</feature>
<dbReference type="Proteomes" id="UP000613740">
    <property type="component" value="Unassembled WGS sequence"/>
</dbReference>
<dbReference type="InterPro" id="IPR029063">
    <property type="entry name" value="SAM-dependent_MTases_sf"/>
</dbReference>
<keyword evidence="4" id="KW-1185">Reference proteome</keyword>
<feature type="compositionally biased region" description="Low complexity" evidence="1">
    <location>
        <begin position="241"/>
        <end position="262"/>
    </location>
</feature>
<evidence type="ECO:0000259" key="2">
    <source>
        <dbReference type="Pfam" id="PF05050"/>
    </source>
</evidence>
<dbReference type="Gene3D" id="3.40.50.150">
    <property type="entry name" value="Vaccinia Virus protein VP39"/>
    <property type="match status" value="1"/>
</dbReference>
<gene>
    <name evidence="3" type="ORF">HYH02_011663</name>
</gene>
<organism evidence="3 4">
    <name type="scientific">Chlamydomonas schloesseri</name>
    <dbReference type="NCBI Taxonomy" id="2026947"/>
    <lineage>
        <taxon>Eukaryota</taxon>
        <taxon>Viridiplantae</taxon>
        <taxon>Chlorophyta</taxon>
        <taxon>core chlorophytes</taxon>
        <taxon>Chlorophyceae</taxon>
        <taxon>CS clade</taxon>
        <taxon>Chlamydomonadales</taxon>
        <taxon>Chlamydomonadaceae</taxon>
        <taxon>Chlamydomonas</taxon>
    </lineage>
</organism>
<dbReference type="EMBL" id="JAEHOD010000050">
    <property type="protein sequence ID" value="KAG2436159.1"/>
    <property type="molecule type" value="Genomic_DNA"/>
</dbReference>
<protein>
    <recommendedName>
        <fullName evidence="2">Methyltransferase FkbM domain-containing protein</fullName>
    </recommendedName>
</protein>
<dbReference type="OrthoDB" id="530233at2759"/>
<name>A0A835T9A9_9CHLO</name>
<accession>A0A835T9A9</accession>
<feature type="domain" description="Methyltransferase FkbM" evidence="2">
    <location>
        <begin position="328"/>
        <end position="411"/>
    </location>
</feature>
<dbReference type="InterPro" id="IPR052514">
    <property type="entry name" value="SAM-dependent_MTase"/>
</dbReference>
<feature type="compositionally biased region" description="Low complexity" evidence="1">
    <location>
        <begin position="466"/>
        <end position="480"/>
    </location>
</feature>
<proteinExistence type="predicted"/>
<dbReference type="Pfam" id="PF05050">
    <property type="entry name" value="Methyltransf_21"/>
    <property type="match status" value="1"/>
</dbReference>
<feature type="compositionally biased region" description="Low complexity" evidence="1">
    <location>
        <begin position="67"/>
        <end position="76"/>
    </location>
</feature>
<feature type="compositionally biased region" description="Gly residues" evidence="1">
    <location>
        <begin position="499"/>
        <end position="518"/>
    </location>
</feature>
<dbReference type="NCBIfam" id="TIGR01444">
    <property type="entry name" value="fkbM_fam"/>
    <property type="match status" value="1"/>
</dbReference>
<evidence type="ECO:0000313" key="3">
    <source>
        <dbReference type="EMBL" id="KAG2436159.1"/>
    </source>
</evidence>